<evidence type="ECO:0000313" key="2">
    <source>
        <dbReference type="EMBL" id="KAG5172517.1"/>
    </source>
</evidence>
<proteinExistence type="predicted"/>
<dbReference type="InterPro" id="IPR036533">
    <property type="entry name" value="BAG_dom_sf"/>
</dbReference>
<accession>A0A8H8CN33</accession>
<dbReference type="Gene3D" id="3.10.20.90">
    <property type="entry name" value="Phosphatidylinositol 3-kinase Catalytic Subunit, Chain A, domain 1"/>
    <property type="match status" value="1"/>
</dbReference>
<dbReference type="InterPro" id="IPR029071">
    <property type="entry name" value="Ubiquitin-like_domsf"/>
</dbReference>
<dbReference type="SMART" id="SM00264">
    <property type="entry name" value="BAG"/>
    <property type="match status" value="1"/>
</dbReference>
<sequence>MPVTVKWGRDRFSFDLPAPDTLLSAVRHSIAAYTQLPYSAFQIIHDGAVCADDNAPIGAYHLRPNSTIAIVANQDMPPPPKNSEHAQIAAIHAELAAARADLAPAQAALLRDLADRPRAALAKEHSRIAELLLQALLRLDAINPEHDWLIARADRKAAVKELQALLDELDAEWAAAQ</sequence>
<name>A0A8H8CN33_PSICU</name>
<organism evidence="2">
    <name type="scientific">Psilocybe cubensis</name>
    <name type="common">Psychedelic mushroom</name>
    <name type="synonym">Stropharia cubensis</name>
    <dbReference type="NCBI Taxonomy" id="181762"/>
    <lineage>
        <taxon>Eukaryota</taxon>
        <taxon>Fungi</taxon>
        <taxon>Dikarya</taxon>
        <taxon>Basidiomycota</taxon>
        <taxon>Agaricomycotina</taxon>
        <taxon>Agaricomycetes</taxon>
        <taxon>Agaricomycetidae</taxon>
        <taxon>Agaricales</taxon>
        <taxon>Agaricineae</taxon>
        <taxon>Strophariaceae</taxon>
        <taxon>Psilocybe</taxon>
    </lineage>
</organism>
<reference evidence="2" key="1">
    <citation type="submission" date="2021-02" db="EMBL/GenBank/DDBJ databases">
        <title>Psilocybe cubensis genome.</title>
        <authorList>
            <person name="Mckernan K.J."/>
            <person name="Crawford S."/>
            <person name="Trippe A."/>
            <person name="Kane L.T."/>
            <person name="Mclaughlin S."/>
        </authorList>
    </citation>
    <scope>NUCLEOTIDE SEQUENCE [LARGE SCALE GENOMIC DNA]</scope>
    <source>
        <strain evidence="2">MGC-MH-2018</strain>
    </source>
</reference>
<dbReference type="InterPro" id="IPR003103">
    <property type="entry name" value="BAG_domain"/>
</dbReference>
<feature type="domain" description="BAG" evidence="1">
    <location>
        <begin position="123"/>
        <end position="173"/>
    </location>
</feature>
<evidence type="ECO:0000259" key="1">
    <source>
        <dbReference type="PROSITE" id="PS51035"/>
    </source>
</evidence>
<comment type="caution">
    <text evidence="2">The sequence shown here is derived from an EMBL/GenBank/DDBJ whole genome shotgun (WGS) entry which is preliminary data.</text>
</comment>
<dbReference type="OrthoDB" id="417450at2759"/>
<dbReference type="AlphaFoldDB" id="A0A8H8CN33"/>
<dbReference type="Pfam" id="PF02179">
    <property type="entry name" value="BAG"/>
    <property type="match status" value="1"/>
</dbReference>
<dbReference type="SUPFAM" id="SSF54236">
    <property type="entry name" value="Ubiquitin-like"/>
    <property type="match status" value="1"/>
</dbReference>
<dbReference type="SUPFAM" id="SSF63491">
    <property type="entry name" value="BAG domain"/>
    <property type="match status" value="1"/>
</dbReference>
<dbReference type="Gene3D" id="1.20.58.120">
    <property type="entry name" value="BAG domain"/>
    <property type="match status" value="1"/>
</dbReference>
<dbReference type="PROSITE" id="PS51035">
    <property type="entry name" value="BAG"/>
    <property type="match status" value="1"/>
</dbReference>
<dbReference type="GO" id="GO:0051087">
    <property type="term" value="F:protein-folding chaperone binding"/>
    <property type="evidence" value="ECO:0007669"/>
    <property type="project" value="InterPro"/>
</dbReference>
<dbReference type="EMBL" id="JAFIQS010000002">
    <property type="protein sequence ID" value="KAG5172517.1"/>
    <property type="molecule type" value="Genomic_DNA"/>
</dbReference>
<gene>
    <name evidence="2" type="ORF">JR316_002019</name>
</gene>
<protein>
    <recommendedName>
        <fullName evidence="1">BAG domain-containing protein</fullName>
    </recommendedName>
</protein>